<organism evidence="2 3">
    <name type="scientific">Flavobacterium fontis</name>
    <dbReference type="NCBI Taxonomy" id="1124188"/>
    <lineage>
        <taxon>Bacteria</taxon>
        <taxon>Pseudomonadati</taxon>
        <taxon>Bacteroidota</taxon>
        <taxon>Flavobacteriia</taxon>
        <taxon>Flavobacteriales</taxon>
        <taxon>Flavobacteriaceae</taxon>
        <taxon>Flavobacterium</taxon>
    </lineage>
</organism>
<evidence type="ECO:0000313" key="2">
    <source>
        <dbReference type="EMBL" id="SHF66143.1"/>
    </source>
</evidence>
<dbReference type="SUPFAM" id="SSF100950">
    <property type="entry name" value="NagB/RpiA/CoA transferase-like"/>
    <property type="match status" value="1"/>
</dbReference>
<dbReference type="InterPro" id="IPR037171">
    <property type="entry name" value="NagB/RpiA_transferase-like"/>
</dbReference>
<gene>
    <name evidence="2" type="ORF">SAMN05444377_11514</name>
</gene>
<evidence type="ECO:0000259" key="1">
    <source>
        <dbReference type="Pfam" id="PF02589"/>
    </source>
</evidence>
<dbReference type="STRING" id="1124188.SAMN05444377_11514"/>
<reference evidence="2 3" key="1">
    <citation type="submission" date="2016-11" db="EMBL/GenBank/DDBJ databases">
        <authorList>
            <person name="Jaros S."/>
            <person name="Januszkiewicz K."/>
            <person name="Wedrychowicz H."/>
        </authorList>
    </citation>
    <scope>NUCLEOTIDE SEQUENCE [LARGE SCALE GENOMIC DNA]</scope>
    <source>
        <strain evidence="2 3">DSM 25660</strain>
    </source>
</reference>
<dbReference type="Pfam" id="PF02589">
    <property type="entry name" value="LUD_dom"/>
    <property type="match status" value="1"/>
</dbReference>
<dbReference type="Proteomes" id="UP000184147">
    <property type="component" value="Unassembled WGS sequence"/>
</dbReference>
<proteinExistence type="predicted"/>
<protein>
    <recommendedName>
        <fullName evidence="1">LUD domain-containing protein</fullName>
    </recommendedName>
</protein>
<evidence type="ECO:0000313" key="3">
    <source>
        <dbReference type="Proteomes" id="UP000184147"/>
    </source>
</evidence>
<dbReference type="InterPro" id="IPR024185">
    <property type="entry name" value="FTHF_cligase-like_sf"/>
</dbReference>
<sequence length="212" mass="24632">MKLSNFLKKYTQYMSLFRKIFGSGQEGSEAESQSEYNSPKPSNLPVDEQFTFNFKKNGGKFIYCENLAEVKEQFENILEENDWFEKEVLCFESKLFSLLEENRLPHQSVTQPAFFFASCENLIADEGSVLFSSNQIKQKKPNELPDNIVILATTSQILESKSDGLRVIKKKYDKEYPTNITTIKYFEKAQEEDFLTYGSCHKNLYLLLLEDL</sequence>
<accession>A0A1M5DGH8</accession>
<keyword evidence="3" id="KW-1185">Reference proteome</keyword>
<dbReference type="EMBL" id="FQVQ01000015">
    <property type="protein sequence ID" value="SHF66143.1"/>
    <property type="molecule type" value="Genomic_DNA"/>
</dbReference>
<dbReference type="Gene3D" id="3.40.50.10420">
    <property type="entry name" value="NagB/RpiA/CoA transferase-like"/>
    <property type="match status" value="1"/>
</dbReference>
<dbReference type="AlphaFoldDB" id="A0A1M5DGH8"/>
<dbReference type="InterPro" id="IPR003741">
    <property type="entry name" value="LUD_dom"/>
</dbReference>
<name>A0A1M5DGH8_9FLAO</name>
<feature type="domain" description="LUD" evidence="1">
    <location>
        <begin position="49"/>
        <end position="191"/>
    </location>
</feature>